<proteinExistence type="predicted"/>
<evidence type="ECO:0000313" key="2">
    <source>
        <dbReference type="EMBL" id="CAE7456621.1"/>
    </source>
</evidence>
<keyword evidence="3" id="KW-1185">Reference proteome</keyword>
<gene>
    <name evidence="2" type="ORF">SNAT2548_LOCUS25204</name>
</gene>
<evidence type="ECO:0000256" key="1">
    <source>
        <dbReference type="SAM" id="MobiDB-lite"/>
    </source>
</evidence>
<dbReference type="Proteomes" id="UP000604046">
    <property type="component" value="Unassembled WGS sequence"/>
</dbReference>
<evidence type="ECO:0000313" key="3">
    <source>
        <dbReference type="Proteomes" id="UP000604046"/>
    </source>
</evidence>
<name>A0A812RZC3_9DINO</name>
<accession>A0A812RZC3</accession>
<dbReference type="AlphaFoldDB" id="A0A812RZC3"/>
<sequence>MPTGQGESSTVQELMETDGSERVRLLKNMGHAGPRKIARIGPYTPATEPMNKPQRVSSLHRAIAAVMPASQWVASVVGVNKVVGRDGTKIDVEVNAQEGDMGRELRLAEPLLCENDLILKRDQKSGVRLAASCAMLQRARRMAGSASSLSRHQGREATGIWRALGHGWCCLAWSWEAGTIKELILALSPEQENGTGTGSSPSEVEADNVTRKTRSSTFEADVFVQGSATYVERPHLPVC</sequence>
<organism evidence="2 3">
    <name type="scientific">Symbiodinium natans</name>
    <dbReference type="NCBI Taxonomy" id="878477"/>
    <lineage>
        <taxon>Eukaryota</taxon>
        <taxon>Sar</taxon>
        <taxon>Alveolata</taxon>
        <taxon>Dinophyceae</taxon>
        <taxon>Suessiales</taxon>
        <taxon>Symbiodiniaceae</taxon>
        <taxon>Symbiodinium</taxon>
    </lineage>
</organism>
<dbReference type="OrthoDB" id="10377787at2759"/>
<feature type="compositionally biased region" description="Polar residues" evidence="1">
    <location>
        <begin position="191"/>
        <end position="202"/>
    </location>
</feature>
<protein>
    <submittedName>
        <fullName evidence="2">Uncharacterized protein</fullName>
    </submittedName>
</protein>
<comment type="caution">
    <text evidence="2">The sequence shown here is derived from an EMBL/GenBank/DDBJ whole genome shotgun (WGS) entry which is preliminary data.</text>
</comment>
<dbReference type="EMBL" id="CAJNDS010002382">
    <property type="protein sequence ID" value="CAE7456621.1"/>
    <property type="molecule type" value="Genomic_DNA"/>
</dbReference>
<reference evidence="2" key="1">
    <citation type="submission" date="2021-02" db="EMBL/GenBank/DDBJ databases">
        <authorList>
            <person name="Dougan E. K."/>
            <person name="Rhodes N."/>
            <person name="Thang M."/>
            <person name="Chan C."/>
        </authorList>
    </citation>
    <scope>NUCLEOTIDE SEQUENCE</scope>
</reference>
<feature type="region of interest" description="Disordered" evidence="1">
    <location>
        <begin position="191"/>
        <end position="212"/>
    </location>
</feature>